<protein>
    <submittedName>
        <fullName evidence="1">Uncharacterized protein</fullName>
    </submittedName>
</protein>
<proteinExistence type="predicted"/>
<sequence length="88" mass="9219">MSRELSLSLKFVDAHLRVDPSEIGALGMMSPFHTTPLGGNSTTERCCRETQALGDRLENGGGRDGVAVECVCVGGGLKTPLNAVTDNT</sequence>
<accession>A0AAD8AWJ8</accession>
<evidence type="ECO:0000313" key="2">
    <source>
        <dbReference type="Proteomes" id="UP001233172"/>
    </source>
</evidence>
<dbReference type="EMBL" id="JASAOG010000212">
    <property type="protein sequence ID" value="KAK0043769.1"/>
    <property type="molecule type" value="Genomic_DNA"/>
</dbReference>
<comment type="caution">
    <text evidence="1">The sequence shown here is derived from an EMBL/GenBank/DDBJ whole genome shotgun (WGS) entry which is preliminary data.</text>
</comment>
<keyword evidence="2" id="KW-1185">Reference proteome</keyword>
<dbReference type="AlphaFoldDB" id="A0AAD8AWJ8"/>
<organism evidence="1 2">
    <name type="scientific">Biomphalaria pfeifferi</name>
    <name type="common">Bloodfluke planorb</name>
    <name type="synonym">Freshwater snail</name>
    <dbReference type="NCBI Taxonomy" id="112525"/>
    <lineage>
        <taxon>Eukaryota</taxon>
        <taxon>Metazoa</taxon>
        <taxon>Spiralia</taxon>
        <taxon>Lophotrochozoa</taxon>
        <taxon>Mollusca</taxon>
        <taxon>Gastropoda</taxon>
        <taxon>Heterobranchia</taxon>
        <taxon>Euthyneura</taxon>
        <taxon>Panpulmonata</taxon>
        <taxon>Hygrophila</taxon>
        <taxon>Lymnaeoidea</taxon>
        <taxon>Planorbidae</taxon>
        <taxon>Biomphalaria</taxon>
    </lineage>
</organism>
<reference evidence="1" key="1">
    <citation type="journal article" date="2023" name="PLoS Negl. Trop. Dis.">
        <title>A genome sequence for Biomphalaria pfeifferi, the major vector snail for the human-infecting parasite Schistosoma mansoni.</title>
        <authorList>
            <person name="Bu L."/>
            <person name="Lu L."/>
            <person name="Laidemitt M.R."/>
            <person name="Zhang S.M."/>
            <person name="Mutuku M."/>
            <person name="Mkoji G."/>
            <person name="Steinauer M."/>
            <person name="Loker E.S."/>
        </authorList>
    </citation>
    <scope>NUCLEOTIDE SEQUENCE</scope>
    <source>
        <strain evidence="1">KasaAsao</strain>
    </source>
</reference>
<gene>
    <name evidence="1" type="ORF">Bpfe_026824</name>
</gene>
<dbReference type="Proteomes" id="UP001233172">
    <property type="component" value="Unassembled WGS sequence"/>
</dbReference>
<name>A0AAD8AWJ8_BIOPF</name>
<evidence type="ECO:0000313" key="1">
    <source>
        <dbReference type="EMBL" id="KAK0043769.1"/>
    </source>
</evidence>
<reference evidence="1" key="2">
    <citation type="submission" date="2023-04" db="EMBL/GenBank/DDBJ databases">
        <authorList>
            <person name="Bu L."/>
            <person name="Lu L."/>
            <person name="Laidemitt M.R."/>
            <person name="Zhang S.M."/>
            <person name="Mutuku M."/>
            <person name="Mkoji G."/>
            <person name="Steinauer M."/>
            <person name="Loker E.S."/>
        </authorList>
    </citation>
    <scope>NUCLEOTIDE SEQUENCE</scope>
    <source>
        <strain evidence="1">KasaAsao</strain>
        <tissue evidence="1">Whole Snail</tissue>
    </source>
</reference>